<comment type="caution">
    <text evidence="1">The sequence shown here is derived from an EMBL/GenBank/DDBJ whole genome shotgun (WGS) entry which is preliminary data.</text>
</comment>
<sequence>MAVSFCKVTAMLQALTSLRNMEVKHQETPSCNRRFLSAAPSRMPSHREFLKSIVNLLLSVLKPFRKVFTNQKLLEYWKITSEVTDPNVFFFPSRKLRPRATADLKFTFPSALPNISLQYKLGMRNSQNSKTPQFQ</sequence>
<proteinExistence type="predicted"/>
<dbReference type="AlphaFoldDB" id="A0A7J8E8W2"/>
<gene>
    <name evidence="1" type="ORF">HJG63_008123</name>
</gene>
<accession>A0A7J8E8W2</accession>
<keyword evidence="2" id="KW-1185">Reference proteome</keyword>
<organism evidence="1 2">
    <name type="scientific">Rousettus aegyptiacus</name>
    <name type="common">Egyptian fruit bat</name>
    <name type="synonym">Pteropus aegyptiacus</name>
    <dbReference type="NCBI Taxonomy" id="9407"/>
    <lineage>
        <taxon>Eukaryota</taxon>
        <taxon>Metazoa</taxon>
        <taxon>Chordata</taxon>
        <taxon>Craniata</taxon>
        <taxon>Vertebrata</taxon>
        <taxon>Euteleostomi</taxon>
        <taxon>Mammalia</taxon>
        <taxon>Eutheria</taxon>
        <taxon>Laurasiatheria</taxon>
        <taxon>Chiroptera</taxon>
        <taxon>Yinpterochiroptera</taxon>
        <taxon>Pteropodoidea</taxon>
        <taxon>Pteropodidae</taxon>
        <taxon>Rousettinae</taxon>
        <taxon>Rousettus</taxon>
    </lineage>
</organism>
<evidence type="ECO:0000313" key="1">
    <source>
        <dbReference type="EMBL" id="KAF6431612.1"/>
    </source>
</evidence>
<name>A0A7J8E8W2_ROUAE</name>
<reference evidence="1 2" key="1">
    <citation type="journal article" date="2020" name="Nature">
        <title>Six reference-quality genomes reveal evolution of bat adaptations.</title>
        <authorList>
            <person name="Jebb D."/>
            <person name="Huang Z."/>
            <person name="Pippel M."/>
            <person name="Hughes G.M."/>
            <person name="Lavrichenko K."/>
            <person name="Devanna P."/>
            <person name="Winkler S."/>
            <person name="Jermiin L.S."/>
            <person name="Skirmuntt E.C."/>
            <person name="Katzourakis A."/>
            <person name="Burkitt-Gray L."/>
            <person name="Ray D.A."/>
            <person name="Sullivan K.A.M."/>
            <person name="Roscito J.G."/>
            <person name="Kirilenko B.M."/>
            <person name="Davalos L.M."/>
            <person name="Corthals A.P."/>
            <person name="Power M.L."/>
            <person name="Jones G."/>
            <person name="Ransome R.D."/>
            <person name="Dechmann D.K.N."/>
            <person name="Locatelli A.G."/>
            <person name="Puechmaille S.J."/>
            <person name="Fedrigo O."/>
            <person name="Jarvis E.D."/>
            <person name="Hiller M."/>
            <person name="Vernes S.C."/>
            <person name="Myers E.W."/>
            <person name="Teeling E.C."/>
        </authorList>
    </citation>
    <scope>NUCLEOTIDE SEQUENCE [LARGE SCALE GENOMIC DNA]</scope>
    <source>
        <strain evidence="1">MRouAeg1</strain>
        <tissue evidence="1">Muscle</tissue>
    </source>
</reference>
<protein>
    <submittedName>
        <fullName evidence="1">Uncharacterized protein</fullName>
    </submittedName>
</protein>
<dbReference type="Proteomes" id="UP000593571">
    <property type="component" value="Unassembled WGS sequence"/>
</dbReference>
<dbReference type="EMBL" id="JACASE010000010">
    <property type="protein sequence ID" value="KAF6431612.1"/>
    <property type="molecule type" value="Genomic_DNA"/>
</dbReference>
<evidence type="ECO:0000313" key="2">
    <source>
        <dbReference type="Proteomes" id="UP000593571"/>
    </source>
</evidence>